<dbReference type="AlphaFoldDB" id="A0A397YV13"/>
<evidence type="ECO:0000313" key="2">
    <source>
        <dbReference type="Proteomes" id="UP000264353"/>
    </source>
</evidence>
<organism evidence="1 2">
    <name type="scientific">Brassica campestris</name>
    <name type="common">Field mustard</name>
    <dbReference type="NCBI Taxonomy" id="3711"/>
    <lineage>
        <taxon>Eukaryota</taxon>
        <taxon>Viridiplantae</taxon>
        <taxon>Streptophyta</taxon>
        <taxon>Embryophyta</taxon>
        <taxon>Tracheophyta</taxon>
        <taxon>Spermatophyta</taxon>
        <taxon>Magnoliopsida</taxon>
        <taxon>eudicotyledons</taxon>
        <taxon>Gunneridae</taxon>
        <taxon>Pentapetalae</taxon>
        <taxon>rosids</taxon>
        <taxon>malvids</taxon>
        <taxon>Brassicales</taxon>
        <taxon>Brassicaceae</taxon>
        <taxon>Brassiceae</taxon>
        <taxon>Brassica</taxon>
    </lineage>
</organism>
<sequence length="128" mass="14765">MEHKLAAAEKKVLVELVKLVQKRGLEGEKGGWKDFLNSYDKKLGSSISDPSRRSHDVLVAFLMSFDKEGDRQLLARILQCDANRNLIEKFKQESPDKETPEQRLVRMTITHPRYPIHYAFPSHAQVCM</sequence>
<evidence type="ECO:0000313" key="1">
    <source>
        <dbReference type="EMBL" id="RID53813.1"/>
    </source>
</evidence>
<reference evidence="1 2" key="1">
    <citation type="submission" date="2018-06" db="EMBL/GenBank/DDBJ databases">
        <title>WGS assembly of Brassica rapa FPsc.</title>
        <authorList>
            <person name="Bowman J."/>
            <person name="Kohchi T."/>
            <person name="Yamato K."/>
            <person name="Jenkins J."/>
            <person name="Shu S."/>
            <person name="Ishizaki K."/>
            <person name="Yamaoka S."/>
            <person name="Nishihama R."/>
            <person name="Nakamura Y."/>
            <person name="Berger F."/>
            <person name="Adam C."/>
            <person name="Aki S."/>
            <person name="Althoff F."/>
            <person name="Araki T."/>
            <person name="Arteaga-Vazquez M."/>
            <person name="Balasubrmanian S."/>
            <person name="Bauer D."/>
            <person name="Boehm C."/>
            <person name="Briginshaw L."/>
            <person name="Caballero-Perez J."/>
            <person name="Catarino B."/>
            <person name="Chen F."/>
            <person name="Chiyoda S."/>
            <person name="Chovatia M."/>
            <person name="Davies K."/>
            <person name="Delmans M."/>
            <person name="Demura T."/>
            <person name="Dierschke T."/>
            <person name="Dolan L."/>
            <person name="Dorantes-Acosta A."/>
            <person name="Eklund D."/>
            <person name="Florent S."/>
            <person name="Flores-Sandoval E."/>
            <person name="Fujiyama A."/>
            <person name="Fukuzawa H."/>
            <person name="Galik B."/>
            <person name="Grimanelli D."/>
            <person name="Grimwood J."/>
            <person name="Grossniklaus U."/>
            <person name="Hamada T."/>
            <person name="Haseloff J."/>
            <person name="Hetherington A."/>
            <person name="Higo A."/>
            <person name="Hirakawa Y."/>
            <person name="Hundley H."/>
            <person name="Ikeda Y."/>
            <person name="Inoue K."/>
            <person name="Inoue S."/>
            <person name="Ishida S."/>
            <person name="Jia Q."/>
            <person name="Kakita M."/>
            <person name="Kanazawa T."/>
            <person name="Kawai Y."/>
            <person name="Kawashima T."/>
            <person name="Kennedy M."/>
            <person name="Kinose K."/>
            <person name="Kinoshita T."/>
            <person name="Kohara Y."/>
            <person name="Koide E."/>
            <person name="Komatsu K."/>
            <person name="Kopischke S."/>
            <person name="Kubo M."/>
            <person name="Kyozuka J."/>
            <person name="Lagercrantz U."/>
            <person name="Lin S."/>
            <person name="Lindquist E."/>
            <person name="Lipzen A."/>
            <person name="Lu C."/>
            <person name="Luna E."/>
            <person name="Martienssen R."/>
            <person name="Minamino N."/>
            <person name="Mizutani M."/>
            <person name="Mizutani M."/>
            <person name="Mochizuki N."/>
            <person name="Monte I."/>
            <person name="Mosher R."/>
            <person name="Nagasaki H."/>
            <person name="Nakagami H."/>
            <person name="Naramoto S."/>
            <person name="Nishitani K."/>
            <person name="Ohtani M."/>
            <person name="Okamoto T."/>
            <person name="Okumura M."/>
            <person name="Phillips J."/>
            <person name="Pollak B."/>
            <person name="Reinders A."/>
            <person name="Roevekamp M."/>
            <person name="Sano R."/>
            <person name="Sawa S."/>
            <person name="Schmid M."/>
            <person name="Shirakawa M."/>
            <person name="Solano R."/>
            <person name="Spunde A."/>
            <person name="Suetsugu N."/>
            <person name="Sugano S."/>
            <person name="Sugiyama A."/>
            <person name="Sun R."/>
            <person name="Suzuki Y."/>
            <person name="Takenaka M."/>
            <person name="Takezawa D."/>
            <person name="Tomogane H."/>
            <person name="Tsuzuki M."/>
            <person name="Ueda T."/>
            <person name="Umeda M."/>
            <person name="Ward J."/>
            <person name="Watanabe Y."/>
            <person name="Yazaki K."/>
            <person name="Yokoyama R."/>
            <person name="Yoshitake Y."/>
            <person name="Yotsui I."/>
            <person name="Zachgo S."/>
            <person name="Schmutz J."/>
        </authorList>
    </citation>
    <scope>NUCLEOTIDE SEQUENCE [LARGE SCALE GENOMIC DNA]</scope>
    <source>
        <strain evidence="2">cv. B-3</strain>
    </source>
</reference>
<name>A0A397YV13_BRACM</name>
<proteinExistence type="predicted"/>
<gene>
    <name evidence="1" type="ORF">BRARA_G01183</name>
</gene>
<protein>
    <submittedName>
        <fullName evidence="1">Uncharacterized protein</fullName>
    </submittedName>
</protein>
<accession>A0A397YV13</accession>
<dbReference type="EMBL" id="CM010634">
    <property type="protein sequence ID" value="RID53813.1"/>
    <property type="molecule type" value="Genomic_DNA"/>
</dbReference>
<dbReference type="Proteomes" id="UP000264353">
    <property type="component" value="Chromosome A7"/>
</dbReference>